<evidence type="ECO:0000256" key="3">
    <source>
        <dbReference type="ARBA" id="ARBA00023180"/>
    </source>
</evidence>
<dbReference type="InterPro" id="IPR029058">
    <property type="entry name" value="AB_hydrolase_fold"/>
</dbReference>
<dbReference type="PANTHER" id="PTHR11731">
    <property type="entry name" value="PROTEASE FAMILY S9B,C DIPEPTIDYL-PEPTIDASE IV-RELATED"/>
    <property type="match status" value="1"/>
</dbReference>
<keyword evidence="2" id="KW-0720">Serine protease</keyword>
<keyword evidence="1" id="KW-0645">Protease</keyword>
<keyword evidence="1" id="KW-0378">Hydrolase</keyword>
<organism evidence="5 6">
    <name type="scientific">Priapulus caudatus</name>
    <name type="common">Priapulid worm</name>
    <dbReference type="NCBI Taxonomy" id="37621"/>
    <lineage>
        <taxon>Eukaryota</taxon>
        <taxon>Metazoa</taxon>
        <taxon>Ecdysozoa</taxon>
        <taxon>Scalidophora</taxon>
        <taxon>Priapulida</taxon>
        <taxon>Priapulimorpha</taxon>
        <taxon>Priapulimorphida</taxon>
        <taxon>Priapulidae</taxon>
        <taxon>Priapulus</taxon>
    </lineage>
</organism>
<dbReference type="SUPFAM" id="SSF53474">
    <property type="entry name" value="alpha/beta-Hydrolases"/>
    <property type="match status" value="1"/>
</dbReference>
<feature type="domain" description="Peptidase S9 prolyl oligopeptidase catalytic" evidence="4">
    <location>
        <begin position="6"/>
        <end position="79"/>
    </location>
</feature>
<feature type="non-terminal residue" evidence="6">
    <location>
        <position position="79"/>
    </location>
</feature>
<dbReference type="Pfam" id="PF00326">
    <property type="entry name" value="Peptidase_S9"/>
    <property type="match status" value="1"/>
</dbReference>
<keyword evidence="1" id="KW-0031">Aminopeptidase</keyword>
<evidence type="ECO:0000313" key="5">
    <source>
        <dbReference type="Proteomes" id="UP000695022"/>
    </source>
</evidence>
<name>A0ABM1F6I7_PRICU</name>
<gene>
    <name evidence="6" type="primary">LOC106820012</name>
</gene>
<keyword evidence="3" id="KW-0325">Glycoprotein</keyword>
<accession>A0ABM1F6I7</accession>
<dbReference type="PANTHER" id="PTHR11731:SF200">
    <property type="entry name" value="DIPEPTIDYL PEPTIDASE 10, ISOFORM B"/>
    <property type="match status" value="1"/>
</dbReference>
<dbReference type="InterPro" id="IPR001375">
    <property type="entry name" value="Peptidase_S9_cat"/>
</dbReference>
<dbReference type="InterPro" id="IPR050278">
    <property type="entry name" value="Serine_Prot_S9B/DPPIV"/>
</dbReference>
<dbReference type="RefSeq" id="XP_014680058.1">
    <property type="nucleotide sequence ID" value="XM_014824572.1"/>
</dbReference>
<dbReference type="Proteomes" id="UP000695022">
    <property type="component" value="Unplaced"/>
</dbReference>
<dbReference type="Gene3D" id="3.40.50.1820">
    <property type="entry name" value="alpha/beta hydrolase"/>
    <property type="match status" value="1"/>
</dbReference>
<dbReference type="GeneID" id="106820012"/>
<keyword evidence="5" id="KW-1185">Reference proteome</keyword>
<protein>
    <submittedName>
        <fullName evidence="6">Venom dipeptidyl peptidase 4-like</fullName>
    </submittedName>
</protein>
<evidence type="ECO:0000259" key="4">
    <source>
        <dbReference type="Pfam" id="PF00326"/>
    </source>
</evidence>
<sequence length="79" mass="9134">MMKYEVYKQLGGKDVDDQLVATKYIREHYKFIDPEKIAIWGWSYGGFITAKVLSHKLNIGSQVFKCGMAVAPITSWRLY</sequence>
<proteinExistence type="predicted"/>
<evidence type="ECO:0000313" key="6">
    <source>
        <dbReference type="RefSeq" id="XP_014680058.1"/>
    </source>
</evidence>
<reference evidence="6" key="1">
    <citation type="submission" date="2025-08" db="UniProtKB">
        <authorList>
            <consortium name="RefSeq"/>
        </authorList>
    </citation>
    <scope>IDENTIFICATION</scope>
</reference>
<evidence type="ECO:0000256" key="1">
    <source>
        <dbReference type="ARBA" id="ARBA00022438"/>
    </source>
</evidence>
<evidence type="ECO:0000256" key="2">
    <source>
        <dbReference type="ARBA" id="ARBA00022825"/>
    </source>
</evidence>